<dbReference type="Proteomes" id="UP000276603">
    <property type="component" value="Unassembled WGS sequence"/>
</dbReference>
<feature type="transmembrane region" description="Helical" evidence="1">
    <location>
        <begin position="20"/>
        <end position="40"/>
    </location>
</feature>
<dbReference type="AlphaFoldDB" id="A0A3B0C8B5"/>
<comment type="caution">
    <text evidence="2">The sequence shown here is derived from an EMBL/GenBank/DDBJ whole genome shotgun (WGS) entry which is preliminary data.</text>
</comment>
<gene>
    <name evidence="2" type="ORF">D7Z94_12410</name>
</gene>
<dbReference type="RefSeq" id="WP_120712058.1">
    <property type="nucleotide sequence ID" value="NZ_RBCJ01000002.1"/>
</dbReference>
<reference evidence="2 3" key="1">
    <citation type="submission" date="2018-10" db="EMBL/GenBank/DDBJ databases">
        <title>Ulvibacterium marinum gen. nov., sp. nov., a novel marine bacterium of the family Flavobacteriaceae, isolated from a culture of the green alga Ulva prolifera.</title>
        <authorList>
            <person name="Zhang Z."/>
        </authorList>
    </citation>
    <scope>NUCLEOTIDE SEQUENCE [LARGE SCALE GENOMIC DNA]</scope>
    <source>
        <strain evidence="2 3">CCMM003</strain>
    </source>
</reference>
<dbReference type="EMBL" id="RBCJ01000002">
    <property type="protein sequence ID" value="RKN81900.1"/>
    <property type="molecule type" value="Genomic_DNA"/>
</dbReference>
<evidence type="ECO:0000313" key="3">
    <source>
        <dbReference type="Proteomes" id="UP000276603"/>
    </source>
</evidence>
<keyword evidence="1" id="KW-0472">Membrane</keyword>
<keyword evidence="1" id="KW-1133">Transmembrane helix</keyword>
<evidence type="ECO:0000313" key="2">
    <source>
        <dbReference type="EMBL" id="RKN81900.1"/>
    </source>
</evidence>
<name>A0A3B0C8B5_9FLAO</name>
<keyword evidence="3" id="KW-1185">Reference proteome</keyword>
<protein>
    <submittedName>
        <fullName evidence="2">Uncharacterized protein</fullName>
    </submittedName>
</protein>
<feature type="transmembrane region" description="Helical" evidence="1">
    <location>
        <begin position="115"/>
        <end position="137"/>
    </location>
</feature>
<sequence length="186" mass="21025">MKSIHSIVNANLKGKKVVFLFLLSTLVYIFMISVTIPHVMEHARGMSLLDMMPLGYDFEYVQALFNSLGEAGRHAYLYRQIPIDMAYPFLFAITYSLVLAFFLKKLNKLEGPFFYFCLLPFIAGLADYAENFGVVVLLTNYPDFSILSVTITSIFSLTKSCITTIFFLVLTGTLILVALKSINKKK</sequence>
<keyword evidence="1" id="KW-0812">Transmembrane</keyword>
<feature type="transmembrane region" description="Helical" evidence="1">
    <location>
        <begin position="85"/>
        <end position="103"/>
    </location>
</feature>
<dbReference type="OrthoDB" id="5198105at2"/>
<evidence type="ECO:0000256" key="1">
    <source>
        <dbReference type="SAM" id="Phobius"/>
    </source>
</evidence>
<accession>A0A3B0C8B5</accession>
<proteinExistence type="predicted"/>
<organism evidence="2 3">
    <name type="scientific">Ulvibacterium marinum</name>
    <dbReference type="NCBI Taxonomy" id="2419782"/>
    <lineage>
        <taxon>Bacteria</taxon>
        <taxon>Pseudomonadati</taxon>
        <taxon>Bacteroidota</taxon>
        <taxon>Flavobacteriia</taxon>
        <taxon>Flavobacteriales</taxon>
        <taxon>Flavobacteriaceae</taxon>
        <taxon>Ulvibacterium</taxon>
    </lineage>
</organism>
<feature type="transmembrane region" description="Helical" evidence="1">
    <location>
        <begin position="157"/>
        <end position="179"/>
    </location>
</feature>